<comment type="similarity">
    <text evidence="1">Belongs to the ATP-dependent AMP-binding enzyme family.</text>
</comment>
<organism evidence="3 4">
    <name type="scientific">Araneus ventricosus</name>
    <name type="common">Orbweaver spider</name>
    <name type="synonym">Epeira ventricosa</name>
    <dbReference type="NCBI Taxonomy" id="182803"/>
    <lineage>
        <taxon>Eukaryota</taxon>
        <taxon>Metazoa</taxon>
        <taxon>Ecdysozoa</taxon>
        <taxon>Arthropoda</taxon>
        <taxon>Chelicerata</taxon>
        <taxon>Arachnida</taxon>
        <taxon>Araneae</taxon>
        <taxon>Araneomorphae</taxon>
        <taxon>Entelegynae</taxon>
        <taxon>Araneoidea</taxon>
        <taxon>Araneidae</taxon>
        <taxon>Araneus</taxon>
    </lineage>
</organism>
<evidence type="ECO:0000313" key="4">
    <source>
        <dbReference type="Proteomes" id="UP000499080"/>
    </source>
</evidence>
<dbReference type="Proteomes" id="UP000499080">
    <property type="component" value="Unassembled WGS sequence"/>
</dbReference>
<dbReference type="GO" id="GO:0005789">
    <property type="term" value="C:endoplasmic reticulum membrane"/>
    <property type="evidence" value="ECO:0007669"/>
    <property type="project" value="TreeGrafter"/>
</dbReference>
<reference evidence="3 4" key="1">
    <citation type="journal article" date="2019" name="Sci. Rep.">
        <title>Orb-weaving spider Araneus ventricosus genome elucidates the spidroin gene catalogue.</title>
        <authorList>
            <person name="Kono N."/>
            <person name="Nakamura H."/>
            <person name="Ohtoshi R."/>
            <person name="Moran D.A.P."/>
            <person name="Shinohara A."/>
            <person name="Yoshida Y."/>
            <person name="Fujiwara M."/>
            <person name="Mori M."/>
            <person name="Tomita M."/>
            <person name="Arakawa K."/>
        </authorList>
    </citation>
    <scope>NUCLEOTIDE SEQUENCE [LARGE SCALE GENOMIC DNA]</scope>
</reference>
<dbReference type="GO" id="GO:0005324">
    <property type="term" value="F:long-chain fatty acid transmembrane transporter activity"/>
    <property type="evidence" value="ECO:0007669"/>
    <property type="project" value="TreeGrafter"/>
</dbReference>
<keyword evidence="4" id="KW-1185">Reference proteome</keyword>
<dbReference type="PANTHER" id="PTHR43107">
    <property type="entry name" value="LONG-CHAIN FATTY ACID TRANSPORT PROTEIN"/>
    <property type="match status" value="1"/>
</dbReference>
<gene>
    <name evidence="3" type="ORF">AVEN_94781_1</name>
</gene>
<evidence type="ECO:0008006" key="5">
    <source>
        <dbReference type="Google" id="ProtNLM"/>
    </source>
</evidence>
<accession>A0A4Y2CP29</accession>
<dbReference type="PANTHER" id="PTHR43107:SF22">
    <property type="entry name" value="VERY LONG-CHAIN ACYL-COA SYNTHETASE"/>
    <property type="match status" value="1"/>
</dbReference>
<dbReference type="EMBL" id="BGPR01000215">
    <property type="protein sequence ID" value="GBM05497.1"/>
    <property type="molecule type" value="Genomic_DNA"/>
</dbReference>
<dbReference type="OrthoDB" id="288590at2759"/>
<keyword evidence="2" id="KW-0436">Ligase</keyword>
<dbReference type="GO" id="GO:0005886">
    <property type="term" value="C:plasma membrane"/>
    <property type="evidence" value="ECO:0007669"/>
    <property type="project" value="TreeGrafter"/>
</dbReference>
<protein>
    <recommendedName>
        <fullName evidence="5">Long-chain fatty acid transport protein 4</fullName>
    </recommendedName>
</protein>
<dbReference type="SUPFAM" id="SSF56801">
    <property type="entry name" value="Acetyl-CoA synthetase-like"/>
    <property type="match status" value="1"/>
</dbReference>
<sequence>MVAIQVDPKNVDFSELYQNVSKRLPSYAIPLFLRFSKQMEETGTYKLKKVTYQKEGFNPGEVHDALLFLDAKQKTYIPLNKELYSDIVTGNLRF</sequence>
<dbReference type="GO" id="GO:0044539">
    <property type="term" value="P:long-chain fatty acid import into cell"/>
    <property type="evidence" value="ECO:0007669"/>
    <property type="project" value="TreeGrafter"/>
</dbReference>
<evidence type="ECO:0000256" key="2">
    <source>
        <dbReference type="ARBA" id="ARBA00022598"/>
    </source>
</evidence>
<comment type="caution">
    <text evidence="3">The sequence shown here is derived from an EMBL/GenBank/DDBJ whole genome shotgun (WGS) entry which is preliminary data.</text>
</comment>
<evidence type="ECO:0000313" key="3">
    <source>
        <dbReference type="EMBL" id="GBM05497.1"/>
    </source>
</evidence>
<proteinExistence type="inferred from homology"/>
<evidence type="ECO:0000256" key="1">
    <source>
        <dbReference type="ARBA" id="ARBA00006432"/>
    </source>
</evidence>
<dbReference type="AlphaFoldDB" id="A0A4Y2CP29"/>
<name>A0A4Y2CP29_ARAVE</name>
<dbReference type="GO" id="GO:0004467">
    <property type="term" value="F:long-chain fatty acid-CoA ligase activity"/>
    <property type="evidence" value="ECO:0007669"/>
    <property type="project" value="TreeGrafter"/>
</dbReference>